<dbReference type="EMBL" id="JAOPKA010000017">
    <property type="protein sequence ID" value="MCU4743717.1"/>
    <property type="molecule type" value="Genomic_DNA"/>
</dbReference>
<comment type="caution">
    <text evidence="2">The sequence shown here is derived from an EMBL/GenBank/DDBJ whole genome shotgun (WGS) entry which is preliminary data.</text>
</comment>
<evidence type="ECO:0000313" key="3">
    <source>
        <dbReference type="Proteomes" id="UP001321018"/>
    </source>
</evidence>
<sequence>MAGKRPYETFIRRLVWSHRLPEEELFKTEERRDRAQIAETLVAAAEQITDGTVHLESQAEEQRVTIPENPTFEVELERLTDSETGEQRYELEYEIRWTE</sequence>
<organism evidence="2 3">
    <name type="scientific">Natronoglomus mannanivorans</name>
    <dbReference type="NCBI Taxonomy" id="2979990"/>
    <lineage>
        <taxon>Archaea</taxon>
        <taxon>Methanobacteriati</taxon>
        <taxon>Methanobacteriota</taxon>
        <taxon>Stenosarchaea group</taxon>
        <taxon>Halobacteria</taxon>
        <taxon>Halobacteriales</taxon>
        <taxon>Natrialbaceae</taxon>
        <taxon>Natronoglomus</taxon>
    </lineage>
</organism>
<reference evidence="2" key="1">
    <citation type="submission" date="2022-09" db="EMBL/GenBank/DDBJ databases">
        <title>Enrichment on poylsaccharides allowed isolation of novel metabolic and taxonomic groups of Haloarchaea.</title>
        <authorList>
            <person name="Sorokin D.Y."/>
            <person name="Elcheninov A.G."/>
            <person name="Khizhniak T.V."/>
            <person name="Kolganova T.V."/>
            <person name="Kublanov I.V."/>
        </authorList>
    </citation>
    <scope>NUCLEOTIDE SEQUENCE</scope>
    <source>
        <strain evidence="2">AArc-xg1-1</strain>
    </source>
</reference>
<dbReference type="Proteomes" id="UP001321018">
    <property type="component" value="Unassembled WGS sequence"/>
</dbReference>
<name>A0AAP2Z2K6_9EURY</name>
<protein>
    <submittedName>
        <fullName evidence="2">Amphi-Trp domain-containing protein</fullName>
    </submittedName>
</protein>
<evidence type="ECO:0000259" key="1">
    <source>
        <dbReference type="Pfam" id="PF20068"/>
    </source>
</evidence>
<gene>
    <name evidence="2" type="ORF">OB960_20235</name>
</gene>
<dbReference type="AlphaFoldDB" id="A0AAP2Z2K6"/>
<proteinExistence type="predicted"/>
<dbReference type="NCBIfam" id="TIGR04354">
    <property type="entry name" value="amphi-Trp"/>
    <property type="match status" value="1"/>
</dbReference>
<dbReference type="Pfam" id="PF20068">
    <property type="entry name" value="Amphi-Trp"/>
    <property type="match status" value="1"/>
</dbReference>
<dbReference type="InterPro" id="IPR027598">
    <property type="entry name" value="Amphi-Trp_dom"/>
</dbReference>
<evidence type="ECO:0000313" key="2">
    <source>
        <dbReference type="EMBL" id="MCU4743717.1"/>
    </source>
</evidence>
<accession>A0AAP2Z2K6</accession>
<feature type="domain" description="Amphi-Trp" evidence="1">
    <location>
        <begin position="21"/>
        <end position="99"/>
    </location>
</feature>